<keyword evidence="3" id="KW-1185">Reference proteome</keyword>
<reference evidence="2 3" key="1">
    <citation type="submission" date="2019-07" db="EMBL/GenBank/DDBJ databases">
        <title>Genome assembly of two rare yeast pathogens: Diutina rugosa and Trichomonascus ciferrii.</title>
        <authorList>
            <person name="Mixao V."/>
            <person name="Saus E."/>
            <person name="Hansen A."/>
            <person name="Lass-Flor C."/>
            <person name="Gabaldon T."/>
        </authorList>
    </citation>
    <scope>NUCLEOTIDE SEQUENCE [LARGE SCALE GENOMIC DNA]</scope>
    <source>
        <strain evidence="2 3">CBS 613</strain>
    </source>
</reference>
<evidence type="ECO:0008006" key="4">
    <source>
        <dbReference type="Google" id="ProtNLM"/>
    </source>
</evidence>
<keyword evidence="1" id="KW-0812">Transmembrane</keyword>
<dbReference type="GeneID" id="54781186"/>
<dbReference type="OrthoDB" id="4023759at2759"/>
<dbReference type="RefSeq" id="XP_034012701.1">
    <property type="nucleotide sequence ID" value="XM_034155197.1"/>
</dbReference>
<feature type="transmembrane region" description="Helical" evidence="1">
    <location>
        <begin position="325"/>
        <end position="345"/>
    </location>
</feature>
<comment type="caution">
    <text evidence="2">The sequence shown here is derived from an EMBL/GenBank/DDBJ whole genome shotgun (WGS) entry which is preliminary data.</text>
</comment>
<dbReference type="EMBL" id="SWFT01000070">
    <property type="protein sequence ID" value="KAA8903248.1"/>
    <property type="molecule type" value="Genomic_DNA"/>
</dbReference>
<dbReference type="Proteomes" id="UP000449547">
    <property type="component" value="Unassembled WGS sequence"/>
</dbReference>
<protein>
    <recommendedName>
        <fullName evidence="4">Zn(2)-C6 fungal-type domain-containing protein</fullName>
    </recommendedName>
</protein>
<name>A0A642UWG9_DIURU</name>
<sequence length="427" mass="49228">MPRAKVRRCGNCKRLKIKCVYPDDEPPPPATYGPHEYESSALTSKQNSPTFIFTGFDTRQRFGSFGPFTPFEERLLETLDRTTLAYYANSRDPAHLYAVFEMVPELFGMSELMKRSMYAYSSMLLIAESHPKLLLGDSSDATEGVLQLHRFGFANYNLQVSQISLLMTRLSSGEITNQEVTILIAATMFLMSIVGSGTSEQMPLVNFTTGKGDFLTLLRGVRETHRMAQAYAYVPMFDLYHKDTYTHPVPMLPLFRQYNELYIHHMQIDEFEFDAEQVEFMTGVLKLINRSVYLSAHDNDDLEFFRVFARGEPDWFDLVYDLNMMGLNCLFIMAAYCLGFNYYFVRHDNMWISYMRWYKTYCFAQYGGWYFTSDEPLYSLMVDKHYVFADMDQLVAFDPVHLDMVTPYRPGNAPAAGNCSAAIDAFS</sequence>
<evidence type="ECO:0000313" key="2">
    <source>
        <dbReference type="EMBL" id="KAA8903248.1"/>
    </source>
</evidence>
<gene>
    <name evidence="2" type="ORF">DIURU_002535</name>
</gene>
<dbReference type="AlphaFoldDB" id="A0A642UWG9"/>
<keyword evidence="1" id="KW-0472">Membrane</keyword>
<evidence type="ECO:0000313" key="3">
    <source>
        <dbReference type="Proteomes" id="UP000449547"/>
    </source>
</evidence>
<dbReference type="VEuPathDB" id="FungiDB:DIURU_002535"/>
<keyword evidence="1" id="KW-1133">Transmembrane helix</keyword>
<organism evidence="2 3">
    <name type="scientific">Diutina rugosa</name>
    <name type="common">Yeast</name>
    <name type="synonym">Candida rugosa</name>
    <dbReference type="NCBI Taxonomy" id="5481"/>
    <lineage>
        <taxon>Eukaryota</taxon>
        <taxon>Fungi</taxon>
        <taxon>Dikarya</taxon>
        <taxon>Ascomycota</taxon>
        <taxon>Saccharomycotina</taxon>
        <taxon>Pichiomycetes</taxon>
        <taxon>Debaryomycetaceae</taxon>
        <taxon>Diutina</taxon>
    </lineage>
</organism>
<accession>A0A642UWG9</accession>
<evidence type="ECO:0000256" key="1">
    <source>
        <dbReference type="SAM" id="Phobius"/>
    </source>
</evidence>
<proteinExistence type="predicted"/>